<evidence type="ECO:0000256" key="3">
    <source>
        <dbReference type="ARBA" id="ARBA00022777"/>
    </source>
</evidence>
<protein>
    <recommendedName>
        <fullName evidence="4">Carbohydrate kinase PfkB domain-containing protein</fullName>
    </recommendedName>
</protein>
<feature type="domain" description="Carbohydrate kinase PfkB" evidence="4">
    <location>
        <begin position="30"/>
        <end position="307"/>
    </location>
</feature>
<dbReference type="AlphaFoldDB" id="A0A168NDP7"/>
<dbReference type="GO" id="GO:0004730">
    <property type="term" value="F:pseudouridylate synthase activity"/>
    <property type="evidence" value="ECO:0007669"/>
    <property type="project" value="TreeGrafter"/>
</dbReference>
<dbReference type="GO" id="GO:0016301">
    <property type="term" value="F:kinase activity"/>
    <property type="evidence" value="ECO:0007669"/>
    <property type="project" value="UniProtKB-KW"/>
</dbReference>
<dbReference type="OMA" id="ACADMSV"/>
<evidence type="ECO:0000313" key="6">
    <source>
        <dbReference type="Proteomes" id="UP000078561"/>
    </source>
</evidence>
<dbReference type="PANTHER" id="PTHR42909">
    <property type="entry name" value="ZGC:136858"/>
    <property type="match status" value="1"/>
</dbReference>
<dbReference type="SUPFAM" id="SSF53613">
    <property type="entry name" value="Ribokinase-like"/>
    <property type="match status" value="1"/>
</dbReference>
<dbReference type="InParanoid" id="A0A168NDP7"/>
<organism evidence="5">
    <name type="scientific">Absidia glauca</name>
    <name type="common">Pin mould</name>
    <dbReference type="NCBI Taxonomy" id="4829"/>
    <lineage>
        <taxon>Eukaryota</taxon>
        <taxon>Fungi</taxon>
        <taxon>Fungi incertae sedis</taxon>
        <taxon>Mucoromycota</taxon>
        <taxon>Mucoromycotina</taxon>
        <taxon>Mucoromycetes</taxon>
        <taxon>Mucorales</taxon>
        <taxon>Cunninghamellaceae</taxon>
        <taxon>Absidia</taxon>
    </lineage>
</organism>
<sequence length="341" mass="36457">MLPLQRPLLVIGGIALDITATAGSKGIQSLLHTSTPGTVRQTLGGVGRNVCEAAMRVGAPSLLLSATGDDLAGSTLRQGMTQLGMKTQWIDSLPSHATAVYNAFHDSEGQLIAAVADMAIFDSMDFSKLHEVFTEINPSLVCFDGNITGEAMKTVTSTCQAFGIPAFFEPTSIPKSLKVFEGATLTGAIRYTSPNQYELEAMVDRAKTRFGSQGPTASFTTSLPTNAPPLAHQSLDNALYLSSYIPQIVLKLGEYGCVFVSRSQKKVRYYTPELLDESTVKSVTGAGDSFVGAILANLNRDPFTEDMAVWDQIIRNGQRAAIRTLQSDLAVGPSISQDLLL</sequence>
<reference evidence="5" key="1">
    <citation type="submission" date="2016-04" db="EMBL/GenBank/DDBJ databases">
        <authorList>
            <person name="Evans L.H."/>
            <person name="Alamgir A."/>
            <person name="Owens N."/>
            <person name="Weber N.D."/>
            <person name="Virtaneva K."/>
            <person name="Barbian K."/>
            <person name="Babar A."/>
            <person name="Rosenke K."/>
        </authorList>
    </citation>
    <scope>NUCLEOTIDE SEQUENCE [LARGE SCALE GENOMIC DNA]</scope>
    <source>
        <strain evidence="5">CBS 101.48</strain>
    </source>
</reference>
<keyword evidence="3" id="KW-0418">Kinase</keyword>
<dbReference type="InterPro" id="IPR011611">
    <property type="entry name" value="PfkB_dom"/>
</dbReference>
<dbReference type="OrthoDB" id="198885at2759"/>
<dbReference type="EMBL" id="LT553181">
    <property type="protein sequence ID" value="SAM00339.1"/>
    <property type="molecule type" value="Genomic_DNA"/>
</dbReference>
<keyword evidence="6" id="KW-1185">Reference proteome</keyword>
<dbReference type="Gene3D" id="3.40.1190.20">
    <property type="match status" value="1"/>
</dbReference>
<evidence type="ECO:0000259" key="4">
    <source>
        <dbReference type="Pfam" id="PF00294"/>
    </source>
</evidence>
<dbReference type="Pfam" id="PF00294">
    <property type="entry name" value="PfkB"/>
    <property type="match status" value="1"/>
</dbReference>
<evidence type="ECO:0000256" key="2">
    <source>
        <dbReference type="ARBA" id="ARBA00022723"/>
    </source>
</evidence>
<dbReference type="InterPro" id="IPR002173">
    <property type="entry name" value="Carboh/pur_kinase_PfkB_CS"/>
</dbReference>
<proteinExistence type="predicted"/>
<dbReference type="PANTHER" id="PTHR42909:SF1">
    <property type="entry name" value="CARBOHYDRATE KINASE PFKB DOMAIN-CONTAINING PROTEIN"/>
    <property type="match status" value="1"/>
</dbReference>
<gene>
    <name evidence="5" type="primary">ABSGL_06020.1 scaffold 7611</name>
</gene>
<evidence type="ECO:0000256" key="1">
    <source>
        <dbReference type="ARBA" id="ARBA00022679"/>
    </source>
</evidence>
<keyword evidence="1" id="KW-0808">Transferase</keyword>
<evidence type="ECO:0000313" key="5">
    <source>
        <dbReference type="EMBL" id="SAM00339.1"/>
    </source>
</evidence>
<keyword evidence="2" id="KW-0479">Metal-binding</keyword>
<dbReference type="Proteomes" id="UP000078561">
    <property type="component" value="Unassembled WGS sequence"/>
</dbReference>
<dbReference type="GO" id="GO:0005737">
    <property type="term" value="C:cytoplasm"/>
    <property type="evidence" value="ECO:0007669"/>
    <property type="project" value="TreeGrafter"/>
</dbReference>
<dbReference type="PROSITE" id="PS00584">
    <property type="entry name" value="PFKB_KINASES_2"/>
    <property type="match status" value="1"/>
</dbReference>
<dbReference type="CDD" id="cd01941">
    <property type="entry name" value="YeiC_kinase_like"/>
    <property type="match status" value="1"/>
</dbReference>
<name>A0A168NDP7_ABSGL</name>
<dbReference type="GO" id="GO:0016798">
    <property type="term" value="F:hydrolase activity, acting on glycosyl bonds"/>
    <property type="evidence" value="ECO:0007669"/>
    <property type="project" value="TreeGrafter"/>
</dbReference>
<dbReference type="GO" id="GO:0046872">
    <property type="term" value="F:metal ion binding"/>
    <property type="evidence" value="ECO:0007669"/>
    <property type="project" value="UniProtKB-KW"/>
</dbReference>
<dbReference type="STRING" id="4829.A0A168NDP7"/>
<accession>A0A168NDP7</accession>
<dbReference type="InterPro" id="IPR029056">
    <property type="entry name" value="Ribokinase-like"/>
</dbReference>